<protein>
    <submittedName>
        <fullName evidence="2">DUF3392 domain-containing protein</fullName>
    </submittedName>
</protein>
<keyword evidence="3" id="KW-1185">Reference proteome</keyword>
<evidence type="ECO:0000256" key="1">
    <source>
        <dbReference type="SAM" id="Phobius"/>
    </source>
</evidence>
<dbReference type="EMBL" id="JAATNW010000006">
    <property type="protein sequence ID" value="NMH60892.1"/>
    <property type="molecule type" value="Genomic_DNA"/>
</dbReference>
<organism evidence="2 3">
    <name type="scientific">Alteromonas ponticola</name>
    <dbReference type="NCBI Taxonomy" id="2720613"/>
    <lineage>
        <taxon>Bacteria</taxon>
        <taxon>Pseudomonadati</taxon>
        <taxon>Pseudomonadota</taxon>
        <taxon>Gammaproteobacteria</taxon>
        <taxon>Alteromonadales</taxon>
        <taxon>Alteromonadaceae</taxon>
        <taxon>Alteromonas/Salinimonas group</taxon>
        <taxon>Alteromonas</taxon>
    </lineage>
</organism>
<feature type="transmembrane region" description="Helical" evidence="1">
    <location>
        <begin position="52"/>
        <end position="75"/>
    </location>
</feature>
<keyword evidence="1" id="KW-1133">Transmembrane helix</keyword>
<keyword evidence="1" id="KW-0812">Transmembrane</keyword>
<reference evidence="2 3" key="1">
    <citation type="submission" date="2020-03" db="EMBL/GenBank/DDBJ databases">
        <title>Alteromonas ponticola sp. nov., isolated from seawater.</title>
        <authorList>
            <person name="Yoon J.-H."/>
            <person name="Kim Y.-O."/>
        </authorList>
    </citation>
    <scope>NUCLEOTIDE SEQUENCE [LARGE SCALE GENOMIC DNA]</scope>
    <source>
        <strain evidence="2 3">MYP5</strain>
    </source>
</reference>
<proteinExistence type="predicted"/>
<dbReference type="Proteomes" id="UP000709336">
    <property type="component" value="Unassembled WGS sequence"/>
</dbReference>
<dbReference type="InterPro" id="IPR021813">
    <property type="entry name" value="DUF3392"/>
</dbReference>
<feature type="transmembrane region" description="Helical" evidence="1">
    <location>
        <begin position="87"/>
        <end position="105"/>
    </location>
</feature>
<keyword evidence="1" id="KW-0472">Membrane</keyword>
<accession>A0ABX1R707</accession>
<evidence type="ECO:0000313" key="3">
    <source>
        <dbReference type="Proteomes" id="UP000709336"/>
    </source>
</evidence>
<sequence length="111" mass="12506">MLAPFYSVLASISKALSAYFPEMSLMVMATLLVIYGDVINGHLKRLFSPYHFVIRTILFVLVCAFGYGALTLYGAPLILHTIKFLPWVWQGIGFVAVFIALGILAERRRYM</sequence>
<name>A0ABX1R707_9ALTE</name>
<gene>
    <name evidence="2" type="ORF">HCJ96_12715</name>
</gene>
<feature type="transmembrane region" description="Helical" evidence="1">
    <location>
        <begin position="20"/>
        <end position="40"/>
    </location>
</feature>
<dbReference type="RefSeq" id="WP_169211436.1">
    <property type="nucleotide sequence ID" value="NZ_JAATNW010000006.1"/>
</dbReference>
<dbReference type="Pfam" id="PF11872">
    <property type="entry name" value="DUF3392"/>
    <property type="match status" value="1"/>
</dbReference>
<comment type="caution">
    <text evidence="2">The sequence shown here is derived from an EMBL/GenBank/DDBJ whole genome shotgun (WGS) entry which is preliminary data.</text>
</comment>
<evidence type="ECO:0000313" key="2">
    <source>
        <dbReference type="EMBL" id="NMH60892.1"/>
    </source>
</evidence>